<accession>A0A0E9WSW3</accession>
<dbReference type="AlphaFoldDB" id="A0A0E9WSW3"/>
<name>A0A0E9WSW3_ANGAN</name>
<sequence length="81" mass="9650">MRWEEPTRYHRGRSIQGLSSSRDFWVAFVCLFVYRIRFAFKGTLHYLLSPCLCGTLQNEFVVSSLKTIRVNIVRHSFFFLN</sequence>
<proteinExistence type="predicted"/>
<reference evidence="1" key="1">
    <citation type="submission" date="2014-11" db="EMBL/GenBank/DDBJ databases">
        <authorList>
            <person name="Amaro Gonzalez C."/>
        </authorList>
    </citation>
    <scope>NUCLEOTIDE SEQUENCE</scope>
</reference>
<protein>
    <submittedName>
        <fullName evidence="1">Uncharacterized protein</fullName>
    </submittedName>
</protein>
<dbReference type="EMBL" id="GBXM01015231">
    <property type="protein sequence ID" value="JAH93346.1"/>
    <property type="molecule type" value="Transcribed_RNA"/>
</dbReference>
<reference evidence="1" key="2">
    <citation type="journal article" date="2015" name="Fish Shellfish Immunol.">
        <title>Early steps in the European eel (Anguilla anguilla)-Vibrio vulnificus interaction in the gills: Role of the RtxA13 toxin.</title>
        <authorList>
            <person name="Callol A."/>
            <person name="Pajuelo D."/>
            <person name="Ebbesson L."/>
            <person name="Teles M."/>
            <person name="MacKenzie S."/>
            <person name="Amaro C."/>
        </authorList>
    </citation>
    <scope>NUCLEOTIDE SEQUENCE</scope>
</reference>
<evidence type="ECO:0000313" key="1">
    <source>
        <dbReference type="EMBL" id="JAH93346.1"/>
    </source>
</evidence>
<organism evidence="1">
    <name type="scientific">Anguilla anguilla</name>
    <name type="common">European freshwater eel</name>
    <name type="synonym">Muraena anguilla</name>
    <dbReference type="NCBI Taxonomy" id="7936"/>
    <lineage>
        <taxon>Eukaryota</taxon>
        <taxon>Metazoa</taxon>
        <taxon>Chordata</taxon>
        <taxon>Craniata</taxon>
        <taxon>Vertebrata</taxon>
        <taxon>Euteleostomi</taxon>
        <taxon>Actinopterygii</taxon>
        <taxon>Neopterygii</taxon>
        <taxon>Teleostei</taxon>
        <taxon>Anguilliformes</taxon>
        <taxon>Anguillidae</taxon>
        <taxon>Anguilla</taxon>
    </lineage>
</organism>